<evidence type="ECO:0000256" key="1">
    <source>
        <dbReference type="ARBA" id="ARBA00010520"/>
    </source>
</evidence>
<comment type="similarity">
    <text evidence="1 2">Belongs to the endosulfine family.</text>
</comment>
<protein>
    <recommendedName>
        <fullName evidence="8">cAMP-regulated phosphoprotein 19-related protein</fullName>
    </recommendedName>
</protein>
<dbReference type="AlphaFoldDB" id="A0AAX6FL71"/>
<dbReference type="PANTHER" id="PTHR10358:SF6">
    <property type="entry name" value="ENDOSULFINE, ISOFORM A"/>
    <property type="match status" value="1"/>
</dbReference>
<proteinExistence type="inferred from homology"/>
<evidence type="ECO:0000256" key="3">
    <source>
        <dbReference type="SAM" id="MobiDB-lite"/>
    </source>
</evidence>
<dbReference type="PANTHER" id="PTHR10358">
    <property type="entry name" value="ENDOSULFINE"/>
    <property type="match status" value="1"/>
</dbReference>
<dbReference type="InterPro" id="IPR006760">
    <property type="entry name" value="Endosulphine"/>
</dbReference>
<reference evidence="4" key="2">
    <citation type="submission" date="2023-04" db="EMBL/GenBank/DDBJ databases">
        <authorList>
            <person name="Bruccoleri R.E."/>
            <person name="Oakeley E.J."/>
            <person name="Faust A.-M."/>
            <person name="Dessus-Babus S."/>
            <person name="Altorfer M."/>
            <person name="Burckhardt D."/>
            <person name="Oertli M."/>
            <person name="Naumann U."/>
            <person name="Petersen F."/>
            <person name="Wong J."/>
        </authorList>
    </citation>
    <scope>NUCLEOTIDE SEQUENCE</scope>
    <source>
        <strain evidence="4">GSM-AAB239-AS_SAM_17_03QT</strain>
        <tissue evidence="4">Leaf</tissue>
    </source>
</reference>
<feature type="region of interest" description="Disordered" evidence="3">
    <location>
        <begin position="82"/>
        <end position="137"/>
    </location>
</feature>
<name>A0AAX6FL71_IRIPA</name>
<gene>
    <name evidence="6" type="ORF">M6B38_382575</name>
    <name evidence="5" type="ORF">M6B38_392355</name>
    <name evidence="4" type="ORF">M6B38_413270</name>
</gene>
<comment type="caution">
    <text evidence="4">The sequence shown here is derived from an EMBL/GenBank/DDBJ whole genome shotgun (WGS) entry which is preliminary data.</text>
</comment>
<accession>A0AAX6FL71</accession>
<dbReference type="GO" id="GO:0004864">
    <property type="term" value="F:protein phosphatase inhibitor activity"/>
    <property type="evidence" value="ECO:0007669"/>
    <property type="project" value="TreeGrafter"/>
</dbReference>
<evidence type="ECO:0000313" key="7">
    <source>
        <dbReference type="Proteomes" id="UP001140949"/>
    </source>
</evidence>
<evidence type="ECO:0000313" key="6">
    <source>
        <dbReference type="EMBL" id="KAJ6824402.1"/>
    </source>
</evidence>
<dbReference type="EMBL" id="JANAVB010022040">
    <property type="protein sequence ID" value="KAJ6824402.1"/>
    <property type="molecule type" value="Genomic_DNA"/>
</dbReference>
<dbReference type="Pfam" id="PF04667">
    <property type="entry name" value="Endosulfine"/>
    <property type="match status" value="1"/>
</dbReference>
<keyword evidence="7" id="KW-1185">Reference proteome</keyword>
<dbReference type="EMBL" id="JANAVB010024998">
    <property type="protein sequence ID" value="KAJ6821457.1"/>
    <property type="molecule type" value="Genomic_DNA"/>
</dbReference>
<organism evidence="4 7">
    <name type="scientific">Iris pallida</name>
    <name type="common">Sweet iris</name>
    <dbReference type="NCBI Taxonomy" id="29817"/>
    <lineage>
        <taxon>Eukaryota</taxon>
        <taxon>Viridiplantae</taxon>
        <taxon>Streptophyta</taxon>
        <taxon>Embryophyta</taxon>
        <taxon>Tracheophyta</taxon>
        <taxon>Spermatophyta</taxon>
        <taxon>Magnoliopsida</taxon>
        <taxon>Liliopsida</taxon>
        <taxon>Asparagales</taxon>
        <taxon>Iridaceae</taxon>
        <taxon>Iridoideae</taxon>
        <taxon>Irideae</taxon>
        <taxon>Iris</taxon>
    </lineage>
</organism>
<dbReference type="GO" id="GO:0005737">
    <property type="term" value="C:cytoplasm"/>
    <property type="evidence" value="ECO:0007669"/>
    <property type="project" value="TreeGrafter"/>
</dbReference>
<dbReference type="EMBL" id="JANAVB010027998">
    <property type="protein sequence ID" value="KAJ6817116.1"/>
    <property type="molecule type" value="Genomic_DNA"/>
</dbReference>
<sequence length="137" mass="15074">MSDVKDTDVDKQVSTEEIFDEKGDVNLTEQLEIVNQDDANSMPSAQEEEAVLKKKYGGILPKKPPLISKDHERAFFDSADWALGKQGAQKPKGPLEALRPKLQPTPQQQARSRRSAYASADSEDGGNAVPEDANNHQ</sequence>
<evidence type="ECO:0000256" key="2">
    <source>
        <dbReference type="RuleBase" id="RU363120"/>
    </source>
</evidence>
<evidence type="ECO:0000313" key="5">
    <source>
        <dbReference type="EMBL" id="KAJ6821457.1"/>
    </source>
</evidence>
<feature type="region of interest" description="Disordered" evidence="3">
    <location>
        <begin position="1"/>
        <end position="24"/>
    </location>
</feature>
<dbReference type="Proteomes" id="UP001140949">
    <property type="component" value="Unassembled WGS sequence"/>
</dbReference>
<evidence type="ECO:0000313" key="4">
    <source>
        <dbReference type="EMBL" id="KAJ6817116.1"/>
    </source>
</evidence>
<feature type="compositionally biased region" description="Low complexity" evidence="3">
    <location>
        <begin position="107"/>
        <end position="120"/>
    </location>
</feature>
<reference evidence="4" key="1">
    <citation type="journal article" date="2023" name="GigaByte">
        <title>Genome assembly of the bearded iris, Iris pallida Lam.</title>
        <authorList>
            <person name="Bruccoleri R.E."/>
            <person name="Oakeley E.J."/>
            <person name="Faust A.M.E."/>
            <person name="Altorfer M."/>
            <person name="Dessus-Babus S."/>
            <person name="Burckhardt D."/>
            <person name="Oertli M."/>
            <person name="Naumann U."/>
            <person name="Petersen F."/>
            <person name="Wong J."/>
        </authorList>
    </citation>
    <scope>NUCLEOTIDE SEQUENCE</scope>
    <source>
        <strain evidence="4">GSM-AAB239-AS_SAM_17_03QT</strain>
    </source>
</reference>
<evidence type="ECO:0008006" key="8">
    <source>
        <dbReference type="Google" id="ProtNLM"/>
    </source>
</evidence>